<keyword evidence="3" id="KW-0862">Zinc</keyword>
<dbReference type="InterPro" id="IPR046341">
    <property type="entry name" value="SET_dom_sf"/>
</dbReference>
<dbReference type="STRING" id="568069.A0A1J1J705"/>
<organism evidence="6 7">
    <name type="scientific">Clunio marinus</name>
    <dbReference type="NCBI Taxonomy" id="568069"/>
    <lineage>
        <taxon>Eukaryota</taxon>
        <taxon>Metazoa</taxon>
        <taxon>Ecdysozoa</taxon>
        <taxon>Arthropoda</taxon>
        <taxon>Hexapoda</taxon>
        <taxon>Insecta</taxon>
        <taxon>Pterygota</taxon>
        <taxon>Neoptera</taxon>
        <taxon>Endopterygota</taxon>
        <taxon>Diptera</taxon>
        <taxon>Nematocera</taxon>
        <taxon>Chironomoidea</taxon>
        <taxon>Chironomidae</taxon>
        <taxon>Clunio</taxon>
    </lineage>
</organism>
<dbReference type="PANTHER" id="PTHR12197:SF251">
    <property type="entry name" value="EG:BACR7C10.4 PROTEIN"/>
    <property type="match status" value="1"/>
</dbReference>
<keyword evidence="1" id="KW-0479">Metal-binding</keyword>
<dbReference type="AlphaFoldDB" id="A0A1J1J705"/>
<dbReference type="Proteomes" id="UP000183832">
    <property type="component" value="Unassembled WGS sequence"/>
</dbReference>
<protein>
    <submittedName>
        <fullName evidence="6">CLUMA_CG020529, isoform A</fullName>
    </submittedName>
</protein>
<keyword evidence="2 4" id="KW-0863">Zinc-finger</keyword>
<evidence type="ECO:0000313" key="6">
    <source>
        <dbReference type="EMBL" id="CRL07564.1"/>
    </source>
</evidence>
<evidence type="ECO:0000256" key="2">
    <source>
        <dbReference type="ARBA" id="ARBA00022771"/>
    </source>
</evidence>
<reference evidence="6 7" key="1">
    <citation type="submission" date="2015-04" db="EMBL/GenBank/DDBJ databases">
        <authorList>
            <person name="Syromyatnikov M.Y."/>
            <person name="Popov V.N."/>
        </authorList>
    </citation>
    <scope>NUCLEOTIDE SEQUENCE [LARGE SCALE GENOMIC DNA]</scope>
</reference>
<gene>
    <name evidence="6" type="ORF">CLUMA_CG020529</name>
</gene>
<evidence type="ECO:0000256" key="1">
    <source>
        <dbReference type="ARBA" id="ARBA00022723"/>
    </source>
</evidence>
<dbReference type="OrthoDB" id="265717at2759"/>
<dbReference type="InterPro" id="IPR050869">
    <property type="entry name" value="H3K4_H4K5_MeTrfase"/>
</dbReference>
<dbReference type="InterPro" id="IPR011990">
    <property type="entry name" value="TPR-like_helical_dom_sf"/>
</dbReference>
<evidence type="ECO:0000259" key="5">
    <source>
        <dbReference type="PROSITE" id="PS50865"/>
    </source>
</evidence>
<dbReference type="PANTHER" id="PTHR12197">
    <property type="entry name" value="HISTONE-LYSINE N-METHYLTRANSFERASE SMYD"/>
    <property type="match status" value="1"/>
</dbReference>
<dbReference type="Gene3D" id="1.10.220.160">
    <property type="match status" value="1"/>
</dbReference>
<sequence>MSKQQPLAKGSLILQEKPFAYIVKSKFIKERCDFCLSSGKLLKCGGCQFSHYCGVLCQRDAWAEHKYECLCMKKIAPRKIPDAARMMAKIIWKLQYGGYLQKFYYSRNGFRKFNDLMPHLDDIKWDEKRMEHLQSLHEVLKVYLAPEHFPNQTEFLGIYGRLCINSFNILDDDLNSVGTGIYLAASILDHSCKPNAVATFEGSQLSIRLIEDIPELNWQKIRISYIDQMDLPEIRRAELKKAYYFDCDCERCTDESITPKMLAMACPKERCDCVLSPSDFNCKRCKIEITEEHRTKYEDVTEMTKHLIDEMQSVRYLDVCRTLDKQQTNVLHENNIWRLKSLDLAFDAAIDLESWAEAVEFGKNFIKGLKVYTSDYNPLVGIAQLKLGKIYPHLNEFQNAIQHIKEAANVLKITHGDQSRVMRDYVRPLLADAQHLLEESQKIKSRQAEEEEEEEA</sequence>
<proteinExistence type="predicted"/>
<dbReference type="GO" id="GO:0008270">
    <property type="term" value="F:zinc ion binding"/>
    <property type="evidence" value="ECO:0007669"/>
    <property type="project" value="UniProtKB-KW"/>
</dbReference>
<dbReference type="EMBL" id="CVRI01000072">
    <property type="protein sequence ID" value="CRL07564.1"/>
    <property type="molecule type" value="Genomic_DNA"/>
</dbReference>
<dbReference type="Pfam" id="PF01753">
    <property type="entry name" value="zf-MYND"/>
    <property type="match status" value="1"/>
</dbReference>
<dbReference type="Gene3D" id="2.170.270.10">
    <property type="entry name" value="SET domain"/>
    <property type="match status" value="1"/>
</dbReference>
<evidence type="ECO:0000313" key="7">
    <source>
        <dbReference type="Proteomes" id="UP000183832"/>
    </source>
</evidence>
<dbReference type="SUPFAM" id="SSF82199">
    <property type="entry name" value="SET domain"/>
    <property type="match status" value="1"/>
</dbReference>
<dbReference type="PROSITE" id="PS01360">
    <property type="entry name" value="ZF_MYND_1"/>
    <property type="match status" value="1"/>
</dbReference>
<dbReference type="Gene3D" id="1.25.40.970">
    <property type="match status" value="1"/>
</dbReference>
<dbReference type="Gene3D" id="6.10.140.2220">
    <property type="match status" value="1"/>
</dbReference>
<accession>A0A1J1J705</accession>
<feature type="domain" description="MYND-type" evidence="5">
    <location>
        <begin position="32"/>
        <end position="69"/>
    </location>
</feature>
<dbReference type="GO" id="GO:0005634">
    <property type="term" value="C:nucleus"/>
    <property type="evidence" value="ECO:0007669"/>
    <property type="project" value="TreeGrafter"/>
</dbReference>
<dbReference type="PROSITE" id="PS50865">
    <property type="entry name" value="ZF_MYND_2"/>
    <property type="match status" value="1"/>
</dbReference>
<dbReference type="Gene3D" id="1.25.40.10">
    <property type="entry name" value="Tetratricopeptide repeat domain"/>
    <property type="match status" value="1"/>
</dbReference>
<dbReference type="SUPFAM" id="SSF144232">
    <property type="entry name" value="HIT/MYND zinc finger-like"/>
    <property type="match status" value="1"/>
</dbReference>
<name>A0A1J1J705_9DIPT</name>
<dbReference type="InterPro" id="IPR002893">
    <property type="entry name" value="Znf_MYND"/>
</dbReference>
<keyword evidence="7" id="KW-1185">Reference proteome</keyword>
<evidence type="ECO:0000256" key="3">
    <source>
        <dbReference type="ARBA" id="ARBA00022833"/>
    </source>
</evidence>
<evidence type="ECO:0000256" key="4">
    <source>
        <dbReference type="PROSITE-ProRule" id="PRU00134"/>
    </source>
</evidence>